<evidence type="ECO:0000313" key="10">
    <source>
        <dbReference type="Proteomes" id="UP001314263"/>
    </source>
</evidence>
<reference evidence="9 10" key="1">
    <citation type="submission" date="2023-10" db="EMBL/GenBank/DDBJ databases">
        <authorList>
            <person name="Maclean D."/>
            <person name="Macfadyen A."/>
        </authorList>
    </citation>
    <scope>NUCLEOTIDE SEQUENCE [LARGE SCALE GENOMIC DNA]</scope>
</reference>
<feature type="transmembrane region" description="Helical" evidence="7">
    <location>
        <begin position="282"/>
        <end position="301"/>
    </location>
</feature>
<evidence type="ECO:0000313" key="9">
    <source>
        <dbReference type="EMBL" id="CAK0734208.1"/>
    </source>
</evidence>
<accession>A0AAV1HQY9</accession>
<evidence type="ECO:0000256" key="6">
    <source>
        <dbReference type="RuleBase" id="RU003945"/>
    </source>
</evidence>
<feature type="transmembrane region" description="Helical" evidence="7">
    <location>
        <begin position="160"/>
        <end position="180"/>
    </location>
</feature>
<comment type="similarity">
    <text evidence="6">Belongs to the OXA1/ALB3/YidC family.</text>
</comment>
<evidence type="ECO:0000256" key="4">
    <source>
        <dbReference type="ARBA" id="ARBA00022989"/>
    </source>
</evidence>
<dbReference type="GO" id="GO:0032979">
    <property type="term" value="P:protein insertion into mitochondrial inner membrane from matrix"/>
    <property type="evidence" value="ECO:0007669"/>
    <property type="project" value="TreeGrafter"/>
</dbReference>
<dbReference type="PANTHER" id="PTHR12428:SF34">
    <property type="entry name" value="MITOCHONDRIAL INNER MEMBRANE PROTEIN OXA1-LIKE"/>
    <property type="match status" value="1"/>
</dbReference>
<comment type="subcellular location">
    <subcellularLocation>
        <location evidence="1 6">Membrane</location>
        <topology evidence="1 6">Multi-pass membrane protein</topology>
    </subcellularLocation>
</comment>
<dbReference type="Proteomes" id="UP001314263">
    <property type="component" value="Unassembled WGS sequence"/>
</dbReference>
<organism evidence="9 10">
    <name type="scientific">Coccomyxa viridis</name>
    <dbReference type="NCBI Taxonomy" id="1274662"/>
    <lineage>
        <taxon>Eukaryota</taxon>
        <taxon>Viridiplantae</taxon>
        <taxon>Chlorophyta</taxon>
        <taxon>core chlorophytes</taxon>
        <taxon>Trebouxiophyceae</taxon>
        <taxon>Trebouxiophyceae incertae sedis</taxon>
        <taxon>Coccomyxaceae</taxon>
        <taxon>Coccomyxa</taxon>
    </lineage>
</organism>
<evidence type="ECO:0000256" key="5">
    <source>
        <dbReference type="ARBA" id="ARBA00023136"/>
    </source>
</evidence>
<dbReference type="InterPro" id="IPR001708">
    <property type="entry name" value="YidC/ALB3/OXA1/COX18"/>
</dbReference>
<feature type="transmembrane region" description="Helical" evidence="7">
    <location>
        <begin position="322"/>
        <end position="342"/>
    </location>
</feature>
<keyword evidence="4 7" id="KW-1133">Transmembrane helix</keyword>
<keyword evidence="3 6" id="KW-0812">Transmembrane</keyword>
<comment type="caution">
    <text evidence="9">The sequence shown here is derived from an EMBL/GenBank/DDBJ whole genome shotgun (WGS) entry which is preliminary data.</text>
</comment>
<dbReference type="Pfam" id="PF02096">
    <property type="entry name" value="60KD_IMP"/>
    <property type="match status" value="1"/>
</dbReference>
<dbReference type="PANTHER" id="PTHR12428">
    <property type="entry name" value="OXA1"/>
    <property type="match status" value="1"/>
</dbReference>
<evidence type="ECO:0000259" key="8">
    <source>
        <dbReference type="Pfam" id="PF02096"/>
    </source>
</evidence>
<dbReference type="AlphaFoldDB" id="A0AAV1HQY9"/>
<dbReference type="GO" id="GO:0032977">
    <property type="term" value="F:membrane insertase activity"/>
    <property type="evidence" value="ECO:0007669"/>
    <property type="project" value="InterPro"/>
</dbReference>
<proteinExistence type="inferred from homology"/>
<gene>
    <name evidence="9" type="ORF">CVIRNUC_000398</name>
</gene>
<evidence type="ECO:0000256" key="7">
    <source>
        <dbReference type="SAM" id="Phobius"/>
    </source>
</evidence>
<dbReference type="InterPro" id="IPR028055">
    <property type="entry name" value="YidC/Oxa/ALB_C"/>
</dbReference>
<dbReference type="NCBIfam" id="TIGR03592">
    <property type="entry name" value="yidC_oxa1_cterm"/>
    <property type="match status" value="1"/>
</dbReference>
<dbReference type="GO" id="GO:0005743">
    <property type="term" value="C:mitochondrial inner membrane"/>
    <property type="evidence" value="ECO:0007669"/>
    <property type="project" value="TreeGrafter"/>
</dbReference>
<evidence type="ECO:0000256" key="1">
    <source>
        <dbReference type="ARBA" id="ARBA00004141"/>
    </source>
</evidence>
<keyword evidence="5 7" id="KW-0472">Membrane</keyword>
<feature type="domain" description="Membrane insertase YidC/Oxa/ALB C-terminal" evidence="8">
    <location>
        <begin position="160"/>
        <end position="357"/>
    </location>
</feature>
<comment type="similarity">
    <text evidence="2">Belongs to the OXA1/ALB3/YidC (TC 2.A.9.2) family.</text>
</comment>
<feature type="transmembrane region" description="Helical" evidence="7">
    <location>
        <begin position="238"/>
        <end position="262"/>
    </location>
</feature>
<sequence length="403" mass="43958">MRRQPLTVLVRALQAARGQGDLSAQAAPALRQYSSLISLQNCSNQQWQHSNHHFGQRQCLPQGILMPEGHRLFSSGPDMTPEPFVSPGLPAVPVALDEDTVASMVPGSCGASPFGVPALIRASQVGELAALEEAYEGSWFLSKGFQRLLDIMHNGTASPWWLTIVYTTLLARTVTLPLVVKQQRGMAKLSMAKPDAEKLRDWYNNEVTRGNPTATQEYQKRLSAVWAKHKVNPLTAMLGGIAQAPIFIGFFSAIRAMAVAKVPSLTVGGALWFTDLTIADPYYLLPITASAIFLLTVELGAADGMQGQDESTILRMKNIFRALGVLMVPLTASMPQGVFIYWCTSNVFSLFQSVLFKHPAVRTFLKLPDLAKLRAIAAGQPTEHVGKPVVTFAHKPKKAKEKA</sequence>
<protein>
    <recommendedName>
        <fullName evidence="8">Membrane insertase YidC/Oxa/ALB C-terminal domain-containing protein</fullName>
    </recommendedName>
</protein>
<dbReference type="EMBL" id="CAUYUE010000001">
    <property type="protein sequence ID" value="CAK0734208.1"/>
    <property type="molecule type" value="Genomic_DNA"/>
</dbReference>
<evidence type="ECO:0000256" key="3">
    <source>
        <dbReference type="ARBA" id="ARBA00022692"/>
    </source>
</evidence>
<keyword evidence="10" id="KW-1185">Reference proteome</keyword>
<dbReference type="CDD" id="cd20069">
    <property type="entry name" value="5TM_Oxa1-like"/>
    <property type="match status" value="1"/>
</dbReference>
<evidence type="ECO:0000256" key="2">
    <source>
        <dbReference type="ARBA" id="ARBA00010583"/>
    </source>
</evidence>
<name>A0AAV1HQY9_9CHLO</name>